<accession>S9SLK2</accession>
<dbReference type="HOGENOM" id="CLU_154593_3_1_5"/>
<name>S9SLK2_9RHOB</name>
<proteinExistence type="predicted"/>
<dbReference type="STRING" id="1123069.ruthe_00688"/>
<feature type="region of interest" description="Disordered" evidence="1">
    <location>
        <begin position="40"/>
        <end position="80"/>
    </location>
</feature>
<dbReference type="AlphaFoldDB" id="S9SLK2"/>
<dbReference type="RefSeq" id="WP_021096793.1">
    <property type="nucleotide sequence ID" value="NZ_KE557320.1"/>
</dbReference>
<protein>
    <recommendedName>
        <fullName evidence="4">DUF2934 domain-containing protein</fullName>
    </recommendedName>
</protein>
<evidence type="ECO:0000313" key="3">
    <source>
        <dbReference type="Proteomes" id="UP000015346"/>
    </source>
</evidence>
<dbReference type="EMBL" id="AOLV01000008">
    <property type="protein sequence ID" value="EPX87289.1"/>
    <property type="molecule type" value="Genomic_DNA"/>
</dbReference>
<evidence type="ECO:0000313" key="2">
    <source>
        <dbReference type="EMBL" id="EPX87289.1"/>
    </source>
</evidence>
<evidence type="ECO:0000256" key="1">
    <source>
        <dbReference type="SAM" id="MobiDB-lite"/>
    </source>
</evidence>
<reference evidence="2 3" key="1">
    <citation type="journal article" date="2013" name="Stand. Genomic Sci.">
        <title>Genome sequence of the reddish-pigmented Rubellimicrobium thermophilum type strain (DSM 16684(T)), a member of the Roseobacter clade.</title>
        <authorList>
            <person name="Fiebig A."/>
            <person name="Riedel T."/>
            <person name="Gronow S."/>
            <person name="Petersen J."/>
            <person name="Klenk H.P."/>
            <person name="Goker M."/>
        </authorList>
    </citation>
    <scope>NUCLEOTIDE SEQUENCE [LARGE SCALE GENOMIC DNA]</scope>
    <source>
        <strain evidence="2 3">DSM 16684</strain>
    </source>
</reference>
<dbReference type="Proteomes" id="UP000015346">
    <property type="component" value="Unassembled WGS sequence"/>
</dbReference>
<keyword evidence="3" id="KW-1185">Reference proteome</keyword>
<comment type="caution">
    <text evidence="2">The sequence shown here is derived from an EMBL/GenBank/DDBJ whole genome shotgun (WGS) entry which is preliminary data.</text>
</comment>
<dbReference type="Pfam" id="PF11154">
    <property type="entry name" value="DUF2934"/>
    <property type="match status" value="1"/>
</dbReference>
<gene>
    <name evidence="2" type="ORF">ruthe_00688</name>
</gene>
<evidence type="ECO:0008006" key="4">
    <source>
        <dbReference type="Google" id="ProtNLM"/>
    </source>
</evidence>
<organism evidence="2 3">
    <name type="scientific">Rubellimicrobium thermophilum DSM 16684</name>
    <dbReference type="NCBI Taxonomy" id="1123069"/>
    <lineage>
        <taxon>Bacteria</taxon>
        <taxon>Pseudomonadati</taxon>
        <taxon>Pseudomonadota</taxon>
        <taxon>Alphaproteobacteria</taxon>
        <taxon>Rhodobacterales</taxon>
        <taxon>Roseobacteraceae</taxon>
        <taxon>Rubellimicrobium</taxon>
    </lineage>
</organism>
<dbReference type="InterPro" id="IPR021327">
    <property type="entry name" value="DUF2934"/>
</dbReference>
<dbReference type="OrthoDB" id="9811127at2"/>
<sequence>MHDDKEDRIRRRAHAIWEAEGRPEGRHEAHWEQARAEIEAIEASGGPDGQMRAEEPAAQPAGEDAPADSAPKARRQRTKT</sequence>